<sequence>MNFKEKLKNYADVIITKGISLKKGQKVEIRASLEDAEFARLLMQRAFDHGAADVNIAWIDYLSRKIKFLNAAPELFDKVYDWEQKRMDILGDEKWCIINITAPDPEVMKEVNPDTIGRWYKSAAKAFERNKVLQMSFETKWVIALGASAPWAEKVFPGLKGEEATEKLWEYIFKVSRADNENCVEMWDNHLKNLRFRHTSLTEKNFKKLKYSGPGTDFEVELIKGSKWVGGSMPAPDGTDVVPNMPTEEVFTVPSKYTAKGTVSCTMPFVYNGNIINGIRLTFEKGKVVDFSAEKGQELLQTYLETDEGASYLGELALVPVDSPIYELNTLFFNTLYDENAACHIALGNALSMCIDGGVEEMSKEDKEEMGFNSCPVHQDIMIGSDKLDILGIHQDGQEEYIFKNGKWAF</sequence>
<dbReference type="InterPro" id="IPR052170">
    <property type="entry name" value="M29_Exopeptidase"/>
</dbReference>
<comment type="similarity">
    <text evidence="4">Belongs to the peptidase M29 family.</text>
</comment>
<protein>
    <submittedName>
        <fullName evidence="10">Aminopeptidase</fullName>
    </submittedName>
</protein>
<accession>A0A1M6KKT0</accession>
<comment type="cofactor">
    <cofactor evidence="1">
        <name>Co(2+)</name>
        <dbReference type="ChEBI" id="CHEBI:48828"/>
    </cofactor>
</comment>
<evidence type="ECO:0000256" key="3">
    <source>
        <dbReference type="ARBA" id="ARBA00001947"/>
    </source>
</evidence>
<keyword evidence="6" id="KW-0645">Protease</keyword>
<comment type="cofactor">
    <cofactor evidence="3">
        <name>Zn(2+)</name>
        <dbReference type="ChEBI" id="CHEBI:29105"/>
    </cofactor>
</comment>
<dbReference type="EMBL" id="FQZL01000026">
    <property type="protein sequence ID" value="SHJ59460.1"/>
    <property type="molecule type" value="Genomic_DNA"/>
</dbReference>
<keyword evidence="7" id="KW-0479">Metal-binding</keyword>
<dbReference type="OrthoDB" id="9803993at2"/>
<evidence type="ECO:0000256" key="9">
    <source>
        <dbReference type="ARBA" id="ARBA00023049"/>
    </source>
</evidence>
<name>A0A1M6KKT0_9FIRM</name>
<evidence type="ECO:0000313" key="10">
    <source>
        <dbReference type="EMBL" id="SHJ59460.1"/>
    </source>
</evidence>
<dbReference type="GO" id="GO:0006508">
    <property type="term" value="P:proteolysis"/>
    <property type="evidence" value="ECO:0007669"/>
    <property type="project" value="UniProtKB-KW"/>
</dbReference>
<comment type="cofactor">
    <cofactor evidence="2">
        <name>Mg(2+)</name>
        <dbReference type="ChEBI" id="CHEBI:18420"/>
    </cofactor>
</comment>
<keyword evidence="9" id="KW-0482">Metalloprotease</keyword>
<dbReference type="GO" id="GO:0008237">
    <property type="term" value="F:metallopeptidase activity"/>
    <property type="evidence" value="ECO:0007669"/>
    <property type="project" value="UniProtKB-KW"/>
</dbReference>
<dbReference type="SUPFAM" id="SSF144052">
    <property type="entry name" value="Thermophilic metalloprotease-like"/>
    <property type="match status" value="1"/>
</dbReference>
<dbReference type="AlphaFoldDB" id="A0A1M6KKT0"/>
<proteinExistence type="inferred from homology"/>
<evidence type="ECO:0000313" key="11">
    <source>
        <dbReference type="Proteomes" id="UP000184052"/>
    </source>
</evidence>
<evidence type="ECO:0000256" key="1">
    <source>
        <dbReference type="ARBA" id="ARBA00001941"/>
    </source>
</evidence>
<evidence type="ECO:0000256" key="6">
    <source>
        <dbReference type="ARBA" id="ARBA00022670"/>
    </source>
</evidence>
<dbReference type="Proteomes" id="UP000184052">
    <property type="component" value="Unassembled WGS sequence"/>
</dbReference>
<organism evidence="10 11">
    <name type="scientific">Dethiosulfatibacter aminovorans DSM 17477</name>
    <dbReference type="NCBI Taxonomy" id="1121476"/>
    <lineage>
        <taxon>Bacteria</taxon>
        <taxon>Bacillati</taxon>
        <taxon>Bacillota</taxon>
        <taxon>Tissierellia</taxon>
        <taxon>Dethiosulfatibacter</taxon>
    </lineage>
</organism>
<dbReference type="PANTHER" id="PTHR34448">
    <property type="entry name" value="AMINOPEPTIDASE"/>
    <property type="match status" value="1"/>
</dbReference>
<dbReference type="Pfam" id="PF02073">
    <property type="entry name" value="Peptidase_M29"/>
    <property type="match status" value="1"/>
</dbReference>
<gene>
    <name evidence="10" type="ORF">SAMN02745751_02926</name>
</gene>
<dbReference type="Gene3D" id="3.40.1830.10">
    <property type="entry name" value="Thermophilic metalloprotease (M29)"/>
    <property type="match status" value="1"/>
</dbReference>
<keyword evidence="8" id="KW-0378">Hydrolase</keyword>
<dbReference type="RefSeq" id="WP_073050309.1">
    <property type="nucleotide sequence ID" value="NZ_FQZL01000026.1"/>
</dbReference>
<evidence type="ECO:0000256" key="5">
    <source>
        <dbReference type="ARBA" id="ARBA00022438"/>
    </source>
</evidence>
<evidence type="ECO:0000256" key="2">
    <source>
        <dbReference type="ARBA" id="ARBA00001946"/>
    </source>
</evidence>
<evidence type="ECO:0000256" key="4">
    <source>
        <dbReference type="ARBA" id="ARBA00008236"/>
    </source>
</evidence>
<keyword evidence="5 10" id="KW-0031">Aminopeptidase</keyword>
<keyword evidence="11" id="KW-1185">Reference proteome</keyword>
<dbReference type="STRING" id="1121476.SAMN02745751_02926"/>
<dbReference type="InterPro" id="IPR035097">
    <property type="entry name" value="M29_N-terminal"/>
</dbReference>
<dbReference type="InterPro" id="IPR000787">
    <property type="entry name" value="Peptidase_M29"/>
</dbReference>
<evidence type="ECO:0000256" key="7">
    <source>
        <dbReference type="ARBA" id="ARBA00022723"/>
    </source>
</evidence>
<dbReference type="PANTHER" id="PTHR34448:SF3">
    <property type="entry name" value="AMINOPEPTIDASE AMPS"/>
    <property type="match status" value="1"/>
</dbReference>
<reference evidence="10 11" key="1">
    <citation type="submission" date="2016-11" db="EMBL/GenBank/DDBJ databases">
        <authorList>
            <person name="Jaros S."/>
            <person name="Januszkiewicz K."/>
            <person name="Wedrychowicz H."/>
        </authorList>
    </citation>
    <scope>NUCLEOTIDE SEQUENCE [LARGE SCALE GENOMIC DNA]</scope>
    <source>
        <strain evidence="10 11">DSM 17477</strain>
    </source>
</reference>
<evidence type="ECO:0000256" key="8">
    <source>
        <dbReference type="ARBA" id="ARBA00022801"/>
    </source>
</evidence>
<dbReference type="GO" id="GO:0046872">
    <property type="term" value="F:metal ion binding"/>
    <property type="evidence" value="ECO:0007669"/>
    <property type="project" value="UniProtKB-KW"/>
</dbReference>
<dbReference type="GO" id="GO:0004177">
    <property type="term" value="F:aminopeptidase activity"/>
    <property type="evidence" value="ECO:0007669"/>
    <property type="project" value="UniProtKB-KW"/>
</dbReference>
<dbReference type="PRINTS" id="PR00919">
    <property type="entry name" value="THERMOPTASE"/>
</dbReference>